<keyword evidence="2" id="KW-0472">Membrane</keyword>
<evidence type="ECO:0000256" key="1">
    <source>
        <dbReference type="SAM" id="MobiDB-lite"/>
    </source>
</evidence>
<sequence>MAVSALGADDTISQPVSVANSSVNTQEIQAQDSDFITSTDKATDGSNKNTETGSTDDNSALSSSNLDSASSTSSSTSDPVKQAITGSDKTTTDSGLAENNNVNGNLNIKIDGNFDDWKDITKSDMKINGDDDNIKPAALVANDKNVYFYVSMEPKLAGGYNTFQGNGYELNVGGHTYYVTLNDHHDLSLAVGETKLVDVGIYSAENGNKTVTNGCAVTRRNLTQKNGDGSDYAGTSYVWEVAVPFKDLGNISNTADQDITLSDSELWSGKLTSTSGSTGPVVLAGIGFLFALVSVLKFSGIDKKILKNKNSESI</sequence>
<evidence type="ECO:0000256" key="2">
    <source>
        <dbReference type="SAM" id="Phobius"/>
    </source>
</evidence>
<dbReference type="STRING" id="319652.IV80_GL000971"/>
<protein>
    <recommendedName>
        <fullName evidence="5">Firmicu-CTERM sorting domain-containing protein</fullName>
    </recommendedName>
</protein>
<evidence type="ECO:0000313" key="4">
    <source>
        <dbReference type="Proteomes" id="UP000051568"/>
    </source>
</evidence>
<dbReference type="EMBL" id="JQBR01000003">
    <property type="protein sequence ID" value="KRN66882.1"/>
    <property type="molecule type" value="Genomic_DNA"/>
</dbReference>
<gene>
    <name evidence="3" type="ORF">IV80_GL000971</name>
</gene>
<feature type="transmembrane region" description="Helical" evidence="2">
    <location>
        <begin position="281"/>
        <end position="299"/>
    </location>
</feature>
<evidence type="ECO:0008006" key="5">
    <source>
        <dbReference type="Google" id="ProtNLM"/>
    </source>
</evidence>
<organism evidence="3 4">
    <name type="scientific">Pediococcus cellicola</name>
    <dbReference type="NCBI Taxonomy" id="319652"/>
    <lineage>
        <taxon>Bacteria</taxon>
        <taxon>Bacillati</taxon>
        <taxon>Bacillota</taxon>
        <taxon>Bacilli</taxon>
        <taxon>Lactobacillales</taxon>
        <taxon>Lactobacillaceae</taxon>
        <taxon>Pediococcus</taxon>
    </lineage>
</organism>
<feature type="compositionally biased region" description="Polar residues" evidence="1">
    <location>
        <begin position="11"/>
        <end position="53"/>
    </location>
</feature>
<dbReference type="Proteomes" id="UP000051568">
    <property type="component" value="Unassembled WGS sequence"/>
</dbReference>
<keyword evidence="2" id="KW-1133">Transmembrane helix</keyword>
<accession>A0A0R2INZ3</accession>
<dbReference type="AlphaFoldDB" id="A0A0R2INZ3"/>
<dbReference type="SUPFAM" id="SSF49344">
    <property type="entry name" value="CBD9-like"/>
    <property type="match status" value="1"/>
</dbReference>
<name>A0A0R2INZ3_9LACO</name>
<keyword evidence="4" id="KW-1185">Reference proteome</keyword>
<keyword evidence="2" id="KW-0812">Transmembrane</keyword>
<feature type="compositionally biased region" description="Polar residues" evidence="1">
    <location>
        <begin position="84"/>
        <end position="98"/>
    </location>
</feature>
<reference evidence="3 4" key="1">
    <citation type="journal article" date="2015" name="Genome Announc.">
        <title>Expanding the biotechnology potential of lactobacilli through comparative genomics of 213 strains and associated genera.</title>
        <authorList>
            <person name="Sun Z."/>
            <person name="Harris H.M."/>
            <person name="McCann A."/>
            <person name="Guo C."/>
            <person name="Argimon S."/>
            <person name="Zhang W."/>
            <person name="Yang X."/>
            <person name="Jeffery I.B."/>
            <person name="Cooney J.C."/>
            <person name="Kagawa T.F."/>
            <person name="Liu W."/>
            <person name="Song Y."/>
            <person name="Salvetti E."/>
            <person name="Wrobel A."/>
            <person name="Rasinkangas P."/>
            <person name="Parkhill J."/>
            <person name="Rea M.C."/>
            <person name="O'Sullivan O."/>
            <person name="Ritari J."/>
            <person name="Douillard F.P."/>
            <person name="Paul Ross R."/>
            <person name="Yang R."/>
            <person name="Briner A.E."/>
            <person name="Felis G.E."/>
            <person name="de Vos W.M."/>
            <person name="Barrangou R."/>
            <person name="Klaenhammer T.R."/>
            <person name="Caufield P.W."/>
            <person name="Cui Y."/>
            <person name="Zhang H."/>
            <person name="O'Toole P.W."/>
        </authorList>
    </citation>
    <scope>NUCLEOTIDE SEQUENCE [LARGE SCALE GENOMIC DNA]</scope>
    <source>
        <strain evidence="3 4">DSM 17757</strain>
    </source>
</reference>
<dbReference type="PATRIC" id="fig|319652.3.peg.977"/>
<feature type="compositionally biased region" description="Low complexity" evidence="1">
    <location>
        <begin position="55"/>
        <end position="78"/>
    </location>
</feature>
<dbReference type="InterPro" id="IPR026409">
    <property type="entry name" value="Firmicu_CTERM"/>
</dbReference>
<proteinExistence type="predicted"/>
<comment type="caution">
    <text evidence="3">The sequence shown here is derived from an EMBL/GenBank/DDBJ whole genome shotgun (WGS) entry which is preliminary data.</text>
</comment>
<feature type="region of interest" description="Disordered" evidence="1">
    <location>
        <begin position="1"/>
        <end position="102"/>
    </location>
</feature>
<dbReference type="NCBIfam" id="TIGR04145">
    <property type="entry name" value="Firmicu_CTERM"/>
    <property type="match status" value="1"/>
</dbReference>
<evidence type="ECO:0000313" key="3">
    <source>
        <dbReference type="EMBL" id="KRN66882.1"/>
    </source>
</evidence>